<evidence type="ECO:0000313" key="2">
    <source>
        <dbReference type="Proteomes" id="UP000256405"/>
    </source>
</evidence>
<dbReference type="OrthoDB" id="9800230at2"/>
<organism evidence="1 2">
    <name type="scientific">Algoriphagus antarcticus</name>
    <dbReference type="NCBI Taxonomy" id="238540"/>
    <lineage>
        <taxon>Bacteria</taxon>
        <taxon>Pseudomonadati</taxon>
        <taxon>Bacteroidota</taxon>
        <taxon>Cytophagia</taxon>
        <taxon>Cytophagales</taxon>
        <taxon>Cyclobacteriaceae</taxon>
        <taxon>Algoriphagus</taxon>
    </lineage>
</organism>
<dbReference type="AlphaFoldDB" id="A0A3E0DH79"/>
<dbReference type="Proteomes" id="UP000256405">
    <property type="component" value="Unassembled WGS sequence"/>
</dbReference>
<name>A0A3E0DH79_9BACT</name>
<sequence length="387" mass="43690">MIFQLILVAFQFLQPDPTFRVENKLDISRQEVVSISFAQLEKMLGAEFDPSHLQVQESKSQRPVLIQWVDIDQDDHYEELLFLADIKELETKSYKISLSDEADKAVQSGIKTFARFVPERIDDIAWENDKVAFRTYGPEAQRLTDEKLTGGTLTSGIDAWLKRVDYPIIDKWYQKYVDGGSYHKDSGEGYDPYHVGNSRGIGGVGIWIDDSLYVSKNIISHKILANGPLRSIFEVSYAPWMAGIATIQEAKRISIDLGSQLYHMEVSLKCDSPVPNLTTGITLHDGTGDVNSDPKAGWISYWETIDDTKLGTGIVADPADILQELAVRTAVTDQSHIYLILKPTKKISYYAGFAWEKAGEFSSLSEWNQYLKDFSKKLATPLILKFE</sequence>
<reference evidence="1 2" key="1">
    <citation type="submission" date="2018-08" db="EMBL/GenBank/DDBJ databases">
        <title>Genomic Encyclopedia of Archaeal and Bacterial Type Strains, Phase II (KMG-II): from individual species to whole genera.</title>
        <authorList>
            <person name="Goeker M."/>
        </authorList>
    </citation>
    <scope>NUCLEOTIDE SEQUENCE [LARGE SCALE GENOMIC DNA]</scope>
    <source>
        <strain evidence="1 2">DSM 15986</strain>
    </source>
</reference>
<dbReference type="EMBL" id="QUNF01000023">
    <property type="protein sequence ID" value="REG82070.1"/>
    <property type="molecule type" value="Genomic_DNA"/>
</dbReference>
<comment type="caution">
    <text evidence="1">The sequence shown here is derived from an EMBL/GenBank/DDBJ whole genome shotgun (WGS) entry which is preliminary data.</text>
</comment>
<dbReference type="InterPro" id="IPR032342">
    <property type="entry name" value="DUF4861"/>
</dbReference>
<evidence type="ECO:0000313" key="1">
    <source>
        <dbReference type="EMBL" id="REG82070.1"/>
    </source>
</evidence>
<accession>A0A3E0DH79</accession>
<dbReference type="Pfam" id="PF16153">
    <property type="entry name" value="DUF4861"/>
    <property type="match status" value="1"/>
</dbReference>
<protein>
    <submittedName>
        <fullName evidence="1">Uncharacterized protein DUF4861</fullName>
    </submittedName>
</protein>
<proteinExistence type="predicted"/>
<keyword evidence="2" id="KW-1185">Reference proteome</keyword>
<dbReference type="RefSeq" id="WP_086542608.1">
    <property type="nucleotide sequence ID" value="NZ_MSSW01000050.1"/>
</dbReference>
<gene>
    <name evidence="1" type="ORF">C8N25_12359</name>
</gene>